<dbReference type="Gene3D" id="6.10.250.1300">
    <property type="match status" value="1"/>
</dbReference>
<name>A0ABX1S489_9PSEU</name>
<comment type="caution">
    <text evidence="3">The sequence shown here is derived from an EMBL/GenBank/DDBJ whole genome shotgun (WGS) entry which is preliminary data.</text>
</comment>
<protein>
    <recommendedName>
        <fullName evidence="5">Anti-sigma-D factor RsdA sigma factor binding region domain-containing protein</fullName>
    </recommendedName>
</protein>
<feature type="compositionally biased region" description="Polar residues" evidence="1">
    <location>
        <begin position="320"/>
        <end position="344"/>
    </location>
</feature>
<evidence type="ECO:0000313" key="4">
    <source>
        <dbReference type="Proteomes" id="UP000820669"/>
    </source>
</evidence>
<sequence length="422" mass="41641">MREHHRADDAHPCGDDGADDPIDLGALRADDALIDALAAGERRSPSAPADGVDPDEQLIAILATWVAGVRPEESPQPSGPEPAVVVALPVQATERRAGAGYALRAAAAAALVLIVLSGLAIGARQARPGDTLWSVSKVFYAERARSVEAATDVTNGLVRAREALHQGRAGDAAREVAGIHARLAAVRAAEGRDELVREQALLAAQLADTVAPGDPATRAVAPGPAGSARRPSPASGADAAVAAPGTSTAQAATASGADRGQPGTTTSSQSGSTTPPTATRPSSPPSENHTPPPSAPPRSEGSPDHSTAPPAEGGPPAGHTQPNHTPRDSAPQSTTAQNGTQSGGAPTTPTAPPTATTHPAAATHPAATGGETHGPDPGQTPADPGAGQSTGPAATPASAPGEPRPPSDTGGLVLVDMAVSAS</sequence>
<feature type="region of interest" description="Disordered" evidence="1">
    <location>
        <begin position="213"/>
        <end position="422"/>
    </location>
</feature>
<reference evidence="3 4" key="1">
    <citation type="submission" date="2020-04" db="EMBL/GenBank/DDBJ databases">
        <authorList>
            <person name="Klaysubun C."/>
            <person name="Duangmal K."/>
            <person name="Lipun K."/>
        </authorList>
    </citation>
    <scope>NUCLEOTIDE SEQUENCE [LARGE SCALE GENOMIC DNA]</scope>
    <source>
        <strain evidence="3 4">K10HN5</strain>
    </source>
</reference>
<accession>A0ABX1S489</accession>
<feature type="transmembrane region" description="Helical" evidence="2">
    <location>
        <begin position="101"/>
        <end position="121"/>
    </location>
</feature>
<feature type="compositionally biased region" description="Basic and acidic residues" evidence="1">
    <location>
        <begin position="1"/>
        <end position="14"/>
    </location>
</feature>
<dbReference type="RefSeq" id="WP_169379751.1">
    <property type="nucleotide sequence ID" value="NZ_JAAXLA010000004.1"/>
</dbReference>
<keyword evidence="2" id="KW-0812">Transmembrane</keyword>
<feature type="compositionally biased region" description="Low complexity" evidence="1">
    <location>
        <begin position="389"/>
        <end position="401"/>
    </location>
</feature>
<dbReference type="Proteomes" id="UP000820669">
    <property type="component" value="Unassembled WGS sequence"/>
</dbReference>
<feature type="compositionally biased region" description="Low complexity" evidence="1">
    <location>
        <begin position="231"/>
        <end position="281"/>
    </location>
</feature>
<keyword evidence="2" id="KW-0472">Membrane</keyword>
<evidence type="ECO:0000256" key="2">
    <source>
        <dbReference type="SAM" id="Phobius"/>
    </source>
</evidence>
<dbReference type="EMBL" id="JAAXLA010000004">
    <property type="protein sequence ID" value="NMH96383.1"/>
    <property type="molecule type" value="Genomic_DNA"/>
</dbReference>
<evidence type="ECO:0000256" key="1">
    <source>
        <dbReference type="SAM" id="MobiDB-lite"/>
    </source>
</evidence>
<evidence type="ECO:0000313" key="3">
    <source>
        <dbReference type="EMBL" id="NMH96383.1"/>
    </source>
</evidence>
<evidence type="ECO:0008006" key="5">
    <source>
        <dbReference type="Google" id="ProtNLM"/>
    </source>
</evidence>
<gene>
    <name evidence="3" type="ORF">HF526_03465</name>
</gene>
<feature type="region of interest" description="Disordered" evidence="1">
    <location>
        <begin position="1"/>
        <end position="24"/>
    </location>
</feature>
<keyword evidence="2" id="KW-1133">Transmembrane helix</keyword>
<proteinExistence type="predicted"/>
<feature type="compositionally biased region" description="Low complexity" evidence="1">
    <location>
        <begin position="345"/>
        <end position="368"/>
    </location>
</feature>
<organism evidence="3 4">
    <name type="scientific">Pseudonocardia acidicola</name>
    <dbReference type="NCBI Taxonomy" id="2724939"/>
    <lineage>
        <taxon>Bacteria</taxon>
        <taxon>Bacillati</taxon>
        <taxon>Actinomycetota</taxon>
        <taxon>Actinomycetes</taxon>
        <taxon>Pseudonocardiales</taxon>
        <taxon>Pseudonocardiaceae</taxon>
        <taxon>Pseudonocardia</taxon>
    </lineage>
</organism>
<keyword evidence="4" id="KW-1185">Reference proteome</keyword>